<accession>A0A4R7RR00</accession>
<evidence type="ECO:0000313" key="1">
    <source>
        <dbReference type="EMBL" id="TDU67215.1"/>
    </source>
</evidence>
<dbReference type="EMBL" id="SOCA01000007">
    <property type="protein sequence ID" value="TDU67215.1"/>
    <property type="molecule type" value="Genomic_DNA"/>
</dbReference>
<name>A0A4R7RR00_9BACT</name>
<comment type="caution">
    <text evidence="1">The sequence shown here is derived from an EMBL/GenBank/DDBJ whole genome shotgun (WGS) entry which is preliminary data.</text>
</comment>
<dbReference type="AlphaFoldDB" id="A0A4R7RR00"/>
<proteinExistence type="predicted"/>
<protein>
    <recommendedName>
        <fullName evidence="3">Addiction module component</fullName>
    </recommendedName>
</protein>
<reference evidence="1 2" key="1">
    <citation type="submission" date="2019-03" db="EMBL/GenBank/DDBJ databases">
        <title>Genomic Encyclopedia of Archaeal and Bacterial Type Strains, Phase II (KMG-II): from individual species to whole genera.</title>
        <authorList>
            <person name="Goeker M."/>
        </authorList>
    </citation>
    <scope>NUCLEOTIDE SEQUENCE [LARGE SCALE GENOMIC DNA]</scope>
    <source>
        <strain evidence="1 2">ATCC 25309</strain>
    </source>
</reference>
<evidence type="ECO:0008006" key="3">
    <source>
        <dbReference type="Google" id="ProtNLM"/>
    </source>
</evidence>
<dbReference type="Proteomes" id="UP000295662">
    <property type="component" value="Unassembled WGS sequence"/>
</dbReference>
<keyword evidence="2" id="KW-1185">Reference proteome</keyword>
<organism evidence="1 2">
    <name type="scientific">Prosthecobacter fusiformis</name>
    <dbReference type="NCBI Taxonomy" id="48464"/>
    <lineage>
        <taxon>Bacteria</taxon>
        <taxon>Pseudomonadati</taxon>
        <taxon>Verrucomicrobiota</taxon>
        <taxon>Verrucomicrobiia</taxon>
        <taxon>Verrucomicrobiales</taxon>
        <taxon>Verrucomicrobiaceae</taxon>
        <taxon>Prosthecobacter</taxon>
    </lineage>
</organism>
<sequence>MMTESINQVFAAAMALDADSRRDLAERLWDTVQTKEDTVFSESTWEEIGLRVAASDAGHAEHIPGHAALEQIRAEFGLPKAG</sequence>
<dbReference type="RefSeq" id="WP_133796436.1">
    <property type="nucleotide sequence ID" value="NZ_SOCA01000007.1"/>
</dbReference>
<evidence type="ECO:0000313" key="2">
    <source>
        <dbReference type="Proteomes" id="UP000295662"/>
    </source>
</evidence>
<gene>
    <name evidence="1" type="ORF">EI77_03417</name>
</gene>